<dbReference type="GO" id="GO:0046872">
    <property type="term" value="F:metal ion binding"/>
    <property type="evidence" value="ECO:0007669"/>
    <property type="project" value="UniProtKB-KW"/>
</dbReference>
<feature type="domain" description="TauD/TfdA-like" evidence="6">
    <location>
        <begin position="3"/>
        <end position="270"/>
    </location>
</feature>
<dbReference type="GO" id="GO:0006790">
    <property type="term" value="P:sulfur compound metabolic process"/>
    <property type="evidence" value="ECO:0007669"/>
    <property type="project" value="TreeGrafter"/>
</dbReference>
<comment type="similarity">
    <text evidence="1">Belongs to the TfdA dioxygenase family.</text>
</comment>
<gene>
    <name evidence="7" type="ORF">METZ01_LOCUS2175</name>
</gene>
<keyword evidence="4" id="KW-0560">Oxidoreductase</keyword>
<sequence length="305" mass="34477">MKVEHLTEATFGSVVTDIDLETIDDAEWRELYDLWIERALLVFPGAFLSAEGQDAFARRFGDLEFSRAALSNIGKDGKVHHQNDDEVVKSLRGNEGWHIDSTYMPVQAKGAVFSAEIVPSSGAATGWADMRSAYEELDSKTRERIADLEAYHSLYYSQGRAGNLPDEQNEDGTYNLYGYHDMEVSLRPLIKTHPITGRPSLLIGRHAHDIVGMDPAESESLLDDLNDWACQPPRTYHHQWDVGDAVLWDNRRLQHRGTPFDMTEPRRMWHTRIAGDPSSELALNHHPDTVPSDDVERHPTGTWAC</sequence>
<accession>A0A381N401</accession>
<dbReference type="InterPro" id="IPR003819">
    <property type="entry name" value="TauD/TfdA-like"/>
</dbReference>
<dbReference type="GO" id="GO:0005737">
    <property type="term" value="C:cytoplasm"/>
    <property type="evidence" value="ECO:0007669"/>
    <property type="project" value="TreeGrafter"/>
</dbReference>
<dbReference type="Gene3D" id="3.60.130.10">
    <property type="entry name" value="Clavaminate synthase-like"/>
    <property type="match status" value="1"/>
</dbReference>
<dbReference type="AlphaFoldDB" id="A0A381N401"/>
<proteinExistence type="inferred from homology"/>
<keyword evidence="2" id="KW-0479">Metal-binding</keyword>
<keyword evidence="3" id="KW-0223">Dioxygenase</keyword>
<evidence type="ECO:0000256" key="2">
    <source>
        <dbReference type="ARBA" id="ARBA00022723"/>
    </source>
</evidence>
<organism evidence="7">
    <name type="scientific">marine metagenome</name>
    <dbReference type="NCBI Taxonomy" id="408172"/>
    <lineage>
        <taxon>unclassified sequences</taxon>
        <taxon>metagenomes</taxon>
        <taxon>ecological metagenomes</taxon>
    </lineage>
</organism>
<evidence type="ECO:0000256" key="1">
    <source>
        <dbReference type="ARBA" id="ARBA00005896"/>
    </source>
</evidence>
<protein>
    <recommendedName>
        <fullName evidence="6">TauD/TfdA-like domain-containing protein</fullName>
    </recommendedName>
</protein>
<evidence type="ECO:0000256" key="5">
    <source>
        <dbReference type="ARBA" id="ARBA00023004"/>
    </source>
</evidence>
<evidence type="ECO:0000313" key="7">
    <source>
        <dbReference type="EMBL" id="SUZ49321.1"/>
    </source>
</evidence>
<reference evidence="7" key="1">
    <citation type="submission" date="2018-05" db="EMBL/GenBank/DDBJ databases">
        <authorList>
            <person name="Lanie J.A."/>
            <person name="Ng W.-L."/>
            <person name="Kazmierczak K.M."/>
            <person name="Andrzejewski T.M."/>
            <person name="Davidsen T.M."/>
            <person name="Wayne K.J."/>
            <person name="Tettelin H."/>
            <person name="Glass J.I."/>
            <person name="Rusch D."/>
            <person name="Podicherti R."/>
            <person name="Tsui H.-C.T."/>
            <person name="Winkler M.E."/>
        </authorList>
    </citation>
    <scope>NUCLEOTIDE SEQUENCE</scope>
</reference>
<evidence type="ECO:0000256" key="3">
    <source>
        <dbReference type="ARBA" id="ARBA00022964"/>
    </source>
</evidence>
<name>A0A381N401_9ZZZZ</name>
<dbReference type="SUPFAM" id="SSF51197">
    <property type="entry name" value="Clavaminate synthase-like"/>
    <property type="match status" value="1"/>
</dbReference>
<dbReference type="EMBL" id="UINC01000111">
    <property type="protein sequence ID" value="SUZ49321.1"/>
    <property type="molecule type" value="Genomic_DNA"/>
</dbReference>
<keyword evidence="5" id="KW-0408">Iron</keyword>
<dbReference type="InterPro" id="IPR051323">
    <property type="entry name" value="AtsK-like"/>
</dbReference>
<dbReference type="InterPro" id="IPR042098">
    <property type="entry name" value="TauD-like_sf"/>
</dbReference>
<dbReference type="PANTHER" id="PTHR30468:SF1">
    <property type="entry name" value="ALPHA-KETOGLUTARATE-DEPENDENT SULFONATE DIOXYGENASE"/>
    <property type="match status" value="1"/>
</dbReference>
<dbReference type="PANTHER" id="PTHR30468">
    <property type="entry name" value="ALPHA-KETOGLUTARATE-DEPENDENT SULFONATE DIOXYGENASE"/>
    <property type="match status" value="1"/>
</dbReference>
<evidence type="ECO:0000259" key="6">
    <source>
        <dbReference type="Pfam" id="PF02668"/>
    </source>
</evidence>
<dbReference type="GO" id="GO:0000908">
    <property type="term" value="F:taurine dioxygenase activity"/>
    <property type="evidence" value="ECO:0007669"/>
    <property type="project" value="TreeGrafter"/>
</dbReference>
<evidence type="ECO:0000256" key="4">
    <source>
        <dbReference type="ARBA" id="ARBA00023002"/>
    </source>
</evidence>
<dbReference type="Pfam" id="PF02668">
    <property type="entry name" value="TauD"/>
    <property type="match status" value="1"/>
</dbReference>